<keyword evidence="21" id="KW-1185">Reference proteome</keyword>
<dbReference type="PANTHER" id="PTHR19331:SF22">
    <property type="entry name" value="DELETED IN MALIGNANT BRAIN TUMORS 1 PROTEIN"/>
    <property type="match status" value="1"/>
</dbReference>
<evidence type="ECO:0000256" key="14">
    <source>
        <dbReference type="ARBA" id="ARBA00023289"/>
    </source>
</evidence>
<comment type="subunit">
    <text evidence="16">G proteins are composed of 3 units; alpha, beta and gamma.</text>
</comment>
<feature type="disulfide bond" evidence="15">
    <location>
        <begin position="668"/>
        <end position="732"/>
    </location>
</feature>
<feature type="disulfide bond" evidence="15">
    <location>
        <begin position="502"/>
        <end position="512"/>
    </location>
</feature>
<dbReference type="SUPFAM" id="SSF56487">
    <property type="entry name" value="SRCR-like"/>
    <property type="match status" value="21"/>
</dbReference>
<dbReference type="Pfam" id="PF00530">
    <property type="entry name" value="SRCR"/>
    <property type="match status" value="21"/>
</dbReference>
<dbReference type="InterPro" id="IPR001770">
    <property type="entry name" value="G-protein_gamma"/>
</dbReference>
<feature type="domain" description="SRCR" evidence="18">
    <location>
        <begin position="643"/>
        <end position="743"/>
    </location>
</feature>
<feature type="disulfide bond" evidence="15">
    <location>
        <begin position="2015"/>
        <end position="2025"/>
    </location>
</feature>
<dbReference type="PRINTS" id="PR00321">
    <property type="entry name" value="GPROTEING"/>
</dbReference>
<dbReference type="Proteomes" id="UP001178508">
    <property type="component" value="Chromosome 3"/>
</dbReference>
<keyword evidence="5" id="KW-0488">Methylation</keyword>
<feature type="domain" description="SRCR" evidence="18">
    <location>
        <begin position="1841"/>
        <end position="1941"/>
    </location>
</feature>
<dbReference type="FunFam" id="3.10.250.10:FF:000057">
    <property type="entry name" value="Uncharacterized protein"/>
    <property type="match status" value="1"/>
</dbReference>
<dbReference type="InterPro" id="IPR015898">
    <property type="entry name" value="G-protein_gamma-like_dom"/>
</dbReference>
<feature type="disulfide bond" evidence="15">
    <location>
        <begin position="2232"/>
        <end position="2242"/>
    </location>
</feature>
<evidence type="ECO:0000259" key="18">
    <source>
        <dbReference type="PROSITE" id="PS50287"/>
    </source>
</evidence>
<dbReference type="InterPro" id="IPR001507">
    <property type="entry name" value="ZP_dom"/>
</dbReference>
<feature type="domain" description="SRCR" evidence="18">
    <location>
        <begin position="1946"/>
        <end position="2046"/>
    </location>
</feature>
<feature type="domain" description="SRCR" evidence="18">
    <location>
        <begin position="223"/>
        <end position="323"/>
    </location>
</feature>
<name>A0AAV1EYD1_XYRNO</name>
<evidence type="ECO:0000256" key="11">
    <source>
        <dbReference type="ARBA" id="ARBA00023180"/>
    </source>
</evidence>
<dbReference type="PROSITE" id="PS50287">
    <property type="entry name" value="SRCR_2"/>
    <property type="match status" value="21"/>
</dbReference>
<feature type="disulfide bond" evidence="15">
    <location>
        <begin position="889"/>
        <end position="950"/>
    </location>
</feature>
<evidence type="ECO:0000256" key="7">
    <source>
        <dbReference type="ARBA" id="ARBA00022729"/>
    </source>
</evidence>
<dbReference type="CDD" id="cd00068">
    <property type="entry name" value="GGL"/>
    <property type="match status" value="1"/>
</dbReference>
<dbReference type="PRINTS" id="PR00258">
    <property type="entry name" value="SPERACTRCPTR"/>
</dbReference>
<reference evidence="20" key="1">
    <citation type="submission" date="2023-08" db="EMBL/GenBank/DDBJ databases">
        <authorList>
            <person name="Alioto T."/>
            <person name="Alioto T."/>
            <person name="Gomez Garrido J."/>
        </authorList>
    </citation>
    <scope>NUCLEOTIDE SEQUENCE</scope>
</reference>
<dbReference type="GO" id="GO:0005834">
    <property type="term" value="C:heterotrimeric G-protein complex"/>
    <property type="evidence" value="ECO:0007669"/>
    <property type="project" value="InterPro"/>
</dbReference>
<feature type="disulfide bond" evidence="15">
    <location>
        <begin position="1275"/>
        <end position="1285"/>
    </location>
</feature>
<feature type="disulfide bond" evidence="15">
    <location>
        <begin position="118"/>
        <end position="179"/>
    </location>
</feature>
<dbReference type="Gene3D" id="4.10.260.10">
    <property type="entry name" value="Transducin (heterotrimeric G protein), gamma chain"/>
    <property type="match status" value="1"/>
</dbReference>
<keyword evidence="7" id="KW-0732">Signal</keyword>
<feature type="disulfide bond" evidence="15">
    <location>
        <begin position="471"/>
        <end position="532"/>
    </location>
</feature>
<keyword evidence="12 16" id="KW-0807">Transducer</keyword>
<evidence type="ECO:0000256" key="13">
    <source>
        <dbReference type="ARBA" id="ARBA00023288"/>
    </source>
</evidence>
<dbReference type="Gene3D" id="2.60.40.3210">
    <property type="entry name" value="Zona pellucida, ZP-N domain"/>
    <property type="match status" value="1"/>
</dbReference>
<sequence>MIAGVCRMLKVVCRQLGCGRVLSAQQSAAFGQGSGPIWMDDVACSGRESELSECRHRGFGSHNCGHNEDAGVVCEAAASVRLVNSGRRCSGRVEVNHNGRWGTVCDDSWDIRDADVVCRQLDCGAARSALWNAAFGQGSGPIWLDDVSCFGNEPSITDCRHPGFGVHNCAHVEDASVICEGDPDFNNTVTATPGPIQPTTTPNYVNITSTTTAGNSSTAEGEVRLVNGNSSCSGRVEIFHRGQWGTVCDDNWGLLDAQVVCRQLGCGGVLSAPQFAAFGQGSGPIWLDEVSCAGHESELRWCRHQGFGNHDCSHREDAGVVCEADGEVRLVNGNSSCSGRVEILHRGQWGTVCDDLWDVRDAQVVCRQLDCGSVLTAQTDAFFGPGSGPIWMVDVACTGHESELSDCVHRGFGSHNCSHTEDAGVICEVALPLRLVNSDNRCSGRVEVYHEGQWGTVCDDFWDLSDADVVCRQLDCGAAISALSNAAFGQGSGPIWLDDVSCSGNESYLTHCRHRGFGVHNCGHVEDASVVCEAEGEVRVVNGNSSCSGRVEIFHRGQWGTVCDDSWGLLDAQVVCRQLGCGRVLSAPQFAAFGQGSGPIWMDEVSCTGHESELSECRHPGFGVHDCSHSEDAGVVCEAAAPVRLVNSGSPCSGRVEVYHDGRWGTVCDDFWDLRDANVVCRQLGCGAALSAPSNAAFGLGSGPIWMDDVSCFGNETSITDCRHRGFGNHNCGHHEDAGVVCGAEGEVRLVNGSSSCSGRVEIFHRGRWGTVCDDSWDIRDANVVCRQLGCGAACSALSNAAFGQGSGPIWLDDVSCFGNEPSITDCRHPGFGNHNCAHVEDASVISEGEVRLVNGNSSCSGRVEIFHRGQWGTVCDDNWGLLDAQVVCRQLGCGGVLSAPQFAAFGQGSGPIWLDEVSCAGHESELRWCGHRGFGNHDCSHSEDAGVVCEAPAAAPVRLVNSDSRCSGRVEVYHEGRWGTVCDDSWDLRDANVVCRQLGCGAAHSALSNTAFGQGSGPIWMDDVSCFGNEPSVTDCRHPGFGVHNCGHVEDASVICEAEGEVRLVDGNSSCSGRVEIFHRGQWGTVCDDSWDIREANMVCRQLGCGAARSALSNAAFGQGSGPIWVDDVSCFGNEPSITDCRHPGFGNHNCAHVEDASVICEGDPNFNSTVTATPGPIQPTTTPNYVNMTSITTAGNSSTADGEIRLVDGNSSCSGRVEILHRGQWGTVCDDLWDVRDAQVVCRQLDCGSVLTAQTDAFFGPGSGPIWMVDVACTGHESELSDCVHGGFGSHNCSHTEDAGVICEAAAPVRLVNSNSSCSGRVEVYHNGRWGTVCDDSWDLRDANVVCRQMGCGAARSALSNAAFGQGSGPIWMDDVSCFGNETSLADCRHPGFGVHNCAHVEDAGVVCETEGEVRLVNGRSSCSGRVEIFHRGQWGTVCDDSWDIRDANVVCRQLDCGAARSALSNAAFGQGSGPIWLDDVSCFGNEPSITDCRHPGFGNHNCGHVEDASVICEAEGEVRLVNGNSSCSGRVEIFHRGQWGTVCDDSWGLLDAQVVCRQLGCGRVLSAQQSAAFGQGSGPIWMDDVACSGSESKLSECGHRGFGSHDCSHSEDAGVVCEAAASVRLVNSGSRCSGRVEVNHNGRWGTVCDDSWDIRDADVVCRQLGCGAARSALSNAAFGQGSGPIWLDDVSCYGNEQSITDCRHPGFGVHNCAHVEDASVICEADGEVRLVNGSSSCSGRVEIFHRGQWGTVCDDSWDIRDANVVCRQLGCGAARSALSNAAFGQGSGPIWVDDVSCFGNEPSITNCRHRGFGNHNCAHVEDASVICEGNSSTADGEIRLVDGNSSCSGRVEILHRGQWGTVCDDLWDVRDAQVVCRQLGCGSVLTAQTDAFFGPGSGPIWMVDVACTGHESELSDCVHGGFGSHNCSHTEDAGVICEVALPLRLVNSDNRCSGRVEVYHEGQWGTVCDDFWDLSDADVVCRQLDCGAARSALSNAAFGQGSGPIWLDDVSCSGIESYLTHCRHRGFGVHNCGHVEDASVVCEAAENNSTAEGEVRVVNGNSSCSGRVEIFHLGQWGTVCDDSWGLQDAQVVCRQLGCGRVLSAPQLAAFGQGSGPIWMDEVSCTGHESELSECRHPGFGNHDCRHIKDAGVVCEAAAPVRLVNSGSPCSGRVEVYHDGRWGTVCDDFWDLRDANVVCRQLDCGAALFSFSNAAFGLGSGPIWMDDLGCFGNETSLADCRNGGFGNHNCGHHEDAGVVCGVPTPQHYLLICSPDTLRLGVDIPGLTSSGLNPLSGNLASPSCSWNRVHNNVVWYEVEAREGLCRTTLTTNSTHAIYSNILFIYPLNNESFNLPVSVPFSCAYPLELDTSLNVVIRPVLPTASGISGSGPRNRASVFLFVNSAYTQMYPPGRVSLPVGSPLFVGVSVPGRDPNFVAVLDNCYASHSSSPNNPMLYPLIRNRCPVDSQLVSVTESGRSSRARFTALLFLPGVAAMSNNNASNNLIIAQRAVKQLRLEASIRRIKVSQAAAELRNFCLQNAAKDPLLVGVPSSDNPFRPPKSCSLF</sequence>
<dbReference type="InterPro" id="IPR001190">
    <property type="entry name" value="SRCR"/>
</dbReference>
<gene>
    <name evidence="20" type="ORF">XNOV1_A003695</name>
</gene>
<evidence type="ECO:0000256" key="12">
    <source>
        <dbReference type="ARBA" id="ARBA00023224"/>
    </source>
</evidence>
<feature type="domain" description="SRCR" evidence="18">
    <location>
        <begin position="2163"/>
        <end position="2263"/>
    </location>
</feature>
<dbReference type="Pfam" id="PF23344">
    <property type="entry name" value="ZP-N"/>
    <property type="match status" value="1"/>
</dbReference>
<feature type="domain" description="SRCR" evidence="18">
    <location>
        <begin position="748"/>
        <end position="848"/>
    </location>
</feature>
<keyword evidence="4 16" id="KW-1003">Cell membrane</keyword>
<feature type="domain" description="SRCR" evidence="18">
    <location>
        <begin position="433"/>
        <end position="533"/>
    </location>
</feature>
<evidence type="ECO:0000256" key="5">
    <source>
        <dbReference type="ARBA" id="ARBA00022481"/>
    </source>
</evidence>
<keyword evidence="6" id="KW-0964">Secreted</keyword>
<dbReference type="SMART" id="SM00241">
    <property type="entry name" value="ZP"/>
    <property type="match status" value="1"/>
</dbReference>
<feature type="domain" description="SRCR" evidence="18">
    <location>
        <begin position="1731"/>
        <end position="1831"/>
    </location>
</feature>
<feature type="disulfide bond" evidence="15">
    <location>
        <begin position="105"/>
        <end position="169"/>
    </location>
</feature>
<dbReference type="PROSITE" id="PS50058">
    <property type="entry name" value="G_PROTEIN_GAMMA"/>
    <property type="match status" value="1"/>
</dbReference>
<dbReference type="Pfam" id="PF00631">
    <property type="entry name" value="G-gamma"/>
    <property type="match status" value="1"/>
</dbReference>
<feature type="disulfide bond" evidence="15">
    <location>
        <begin position="1101"/>
        <end position="1162"/>
    </location>
</feature>
<feature type="disulfide bond" evidence="15">
    <location>
        <begin position="1485"/>
        <end position="1495"/>
    </location>
</feature>
<feature type="disulfide bond" evidence="15">
    <location>
        <begin position="1866"/>
        <end position="1930"/>
    </location>
</feature>
<dbReference type="Gene3D" id="3.10.250.10">
    <property type="entry name" value="SRCR-like domain"/>
    <property type="match status" value="21"/>
</dbReference>
<feature type="disulfide bond" evidence="15">
    <location>
        <begin position="397"/>
        <end position="407"/>
    </location>
</feature>
<feature type="domain" description="ZP" evidence="19">
    <location>
        <begin position="2273"/>
        <end position="2544"/>
    </location>
</feature>
<feature type="domain" description="SRCR" evidence="18">
    <location>
        <begin position="1311"/>
        <end position="1411"/>
    </location>
</feature>
<evidence type="ECO:0000256" key="10">
    <source>
        <dbReference type="ARBA" id="ARBA00023157"/>
    </source>
</evidence>
<feature type="disulfide bond" evidence="15">
    <location>
        <begin position="292"/>
        <end position="302"/>
    </location>
</feature>
<dbReference type="Pfam" id="PF00100">
    <property type="entry name" value="Zona_pellucida"/>
    <property type="match status" value="1"/>
</dbReference>
<keyword evidence="9 16" id="KW-0472">Membrane</keyword>
<organism evidence="20 21">
    <name type="scientific">Xyrichtys novacula</name>
    <name type="common">Pearly razorfish</name>
    <name type="synonym">Hemipteronotus novacula</name>
    <dbReference type="NCBI Taxonomy" id="13765"/>
    <lineage>
        <taxon>Eukaryota</taxon>
        <taxon>Metazoa</taxon>
        <taxon>Chordata</taxon>
        <taxon>Craniata</taxon>
        <taxon>Vertebrata</taxon>
        <taxon>Euteleostomi</taxon>
        <taxon>Actinopterygii</taxon>
        <taxon>Neopterygii</taxon>
        <taxon>Teleostei</taxon>
        <taxon>Neoteleostei</taxon>
        <taxon>Acanthomorphata</taxon>
        <taxon>Eupercaria</taxon>
        <taxon>Labriformes</taxon>
        <taxon>Labridae</taxon>
        <taxon>Xyrichtys</taxon>
    </lineage>
</organism>
<feature type="domain" description="SRCR" evidence="18">
    <location>
        <begin position="1416"/>
        <end position="1516"/>
    </location>
</feature>
<feature type="disulfide bond" evidence="15">
    <location>
        <begin position="1879"/>
        <end position="1940"/>
    </location>
</feature>
<dbReference type="FunFam" id="3.10.250.10:FF:000003">
    <property type="entry name" value="Deleted in malignant brain tumors 1"/>
    <property type="match status" value="3"/>
</dbReference>
<evidence type="ECO:0000256" key="8">
    <source>
        <dbReference type="ARBA" id="ARBA00022737"/>
    </source>
</evidence>
<evidence type="ECO:0000259" key="19">
    <source>
        <dbReference type="PROSITE" id="PS51034"/>
    </source>
</evidence>
<feature type="disulfide bond" evidence="15">
    <location>
        <begin position="817"/>
        <end position="827"/>
    </location>
</feature>
<feature type="disulfide bond" evidence="15">
    <location>
        <begin position="353"/>
        <end position="417"/>
    </location>
</feature>
<dbReference type="SMART" id="SM00202">
    <property type="entry name" value="SR"/>
    <property type="match status" value="21"/>
</dbReference>
<keyword evidence="14" id="KW-0636">Prenylation</keyword>
<feature type="domain" description="SRCR" evidence="18">
    <location>
        <begin position="2058"/>
        <end position="2158"/>
    </location>
</feature>
<protein>
    <recommendedName>
        <fullName evidence="16">Guanine nucleotide-binding protein subunit gamma</fullName>
    </recommendedName>
</protein>
<feature type="disulfide bond" evidence="15">
    <location>
        <begin position="712"/>
        <end position="722"/>
    </location>
</feature>
<feature type="disulfide bond" evidence="15">
    <location>
        <begin position="1756"/>
        <end position="1820"/>
    </location>
</feature>
<feature type="disulfide bond" evidence="15">
    <location>
        <begin position="2083"/>
        <end position="2147"/>
    </location>
</feature>
<feature type="disulfide bond" evidence="15">
    <location>
        <begin position="1027"/>
        <end position="1037"/>
    </location>
</feature>
<feature type="disulfide bond" evidence="15">
    <location>
        <begin position="1336"/>
        <end position="1400"/>
    </location>
</feature>
<feature type="disulfide bond" evidence="15">
    <location>
        <begin position="920"/>
        <end position="930"/>
    </location>
</feature>
<keyword evidence="13 16" id="KW-0449">Lipoprotein</keyword>
<feature type="domain" description="SRCR" evidence="18">
    <location>
        <begin position="80"/>
        <end position="180"/>
    </location>
</feature>
<feature type="domain" description="SRCR" evidence="18">
    <location>
        <begin position="1626"/>
        <end position="1726"/>
    </location>
</feature>
<evidence type="ECO:0000259" key="17">
    <source>
        <dbReference type="PROSITE" id="PS50058"/>
    </source>
</evidence>
<keyword evidence="11" id="KW-0325">Glycoprotein</keyword>
<dbReference type="EMBL" id="OY660866">
    <property type="protein sequence ID" value="CAJ1053758.1"/>
    <property type="molecule type" value="Genomic_DNA"/>
</dbReference>
<feature type="domain" description="G protein gamma" evidence="17">
    <location>
        <begin position="2501"/>
        <end position="2566"/>
    </location>
</feature>
<feature type="disulfide bond" evidence="15">
    <location>
        <begin position="983"/>
        <end position="1047"/>
    </location>
</feature>
<dbReference type="InterPro" id="IPR042235">
    <property type="entry name" value="ZP-C_dom"/>
</dbReference>
<feature type="disulfide bond" evidence="15">
    <location>
        <begin position="1971"/>
        <end position="2035"/>
    </location>
</feature>
<feature type="disulfide bond" evidence="15">
    <location>
        <begin position="773"/>
        <end position="837"/>
    </location>
</feature>
<feature type="disulfide bond" evidence="15">
    <location>
        <begin position="876"/>
        <end position="940"/>
    </location>
</feature>
<feature type="disulfide bond" evidence="15">
    <location>
        <begin position="576"/>
        <end position="637"/>
    </location>
</feature>
<feature type="disulfide bond" evidence="15">
    <location>
        <begin position="1651"/>
        <end position="1715"/>
    </location>
</feature>
<evidence type="ECO:0000313" key="20">
    <source>
        <dbReference type="EMBL" id="CAJ1053758.1"/>
    </source>
</evidence>
<feature type="disulfide bond" evidence="15">
    <location>
        <begin position="1441"/>
        <end position="1505"/>
    </location>
</feature>
<evidence type="ECO:0000313" key="21">
    <source>
        <dbReference type="Proteomes" id="UP001178508"/>
    </source>
</evidence>
<evidence type="ECO:0000256" key="6">
    <source>
        <dbReference type="ARBA" id="ARBA00022525"/>
    </source>
</evidence>
<dbReference type="FunFam" id="4.10.260.10:FF:000001">
    <property type="entry name" value="Guanine nucleotide-binding protein subunit gamma"/>
    <property type="match status" value="1"/>
</dbReference>
<dbReference type="FunFam" id="3.10.250.10:FF:000006">
    <property type="entry name" value="neurotrypsin isoform X2"/>
    <property type="match status" value="17"/>
</dbReference>
<feature type="domain" description="SRCR" evidence="18">
    <location>
        <begin position="851"/>
        <end position="951"/>
    </location>
</feature>
<dbReference type="SMART" id="SM00224">
    <property type="entry name" value="GGL"/>
    <property type="match status" value="1"/>
</dbReference>
<feature type="domain" description="SRCR" evidence="18">
    <location>
        <begin position="1206"/>
        <end position="1306"/>
    </location>
</feature>
<feature type="domain" description="SRCR" evidence="18">
    <location>
        <begin position="328"/>
        <end position="428"/>
    </location>
</feature>
<feature type="disulfide bond" evidence="15">
    <location>
        <begin position="13"/>
        <end position="74"/>
    </location>
</feature>
<accession>A0AAV1EYD1</accession>
<feature type="domain" description="SRCR" evidence="18">
    <location>
        <begin position="1063"/>
        <end position="1163"/>
    </location>
</feature>
<feature type="disulfide bond" evidence="15">
    <location>
        <begin position="1132"/>
        <end position="1142"/>
    </location>
</feature>
<feature type="domain" description="SRCR" evidence="18">
    <location>
        <begin position="10"/>
        <end position="75"/>
    </location>
</feature>
<feature type="disulfide bond" evidence="15">
    <location>
        <begin position="1984"/>
        <end position="2045"/>
    </location>
</feature>
<comment type="function">
    <text evidence="16">Guanine nucleotide-binding proteins (G proteins) are involved as a modulator or transducer in various transmembrane signaling systems. The beta and gamma chains are required for the GTPase activity, for replacement of GDP by GTP, and for G protein-effector interaction.</text>
</comment>
<feature type="disulfide bond" evidence="15">
    <location>
        <begin position="1559"/>
        <end position="1620"/>
    </location>
</feature>
<feature type="disulfide bond" evidence="15">
    <location>
        <begin position="1800"/>
        <end position="1810"/>
    </location>
</feature>
<evidence type="ECO:0000256" key="1">
    <source>
        <dbReference type="ARBA" id="ARBA00004342"/>
    </source>
</evidence>
<dbReference type="SUPFAM" id="SSF48670">
    <property type="entry name" value="Transducin (heterotrimeric G protein), gamma chain"/>
    <property type="match status" value="1"/>
</dbReference>
<evidence type="ECO:0000256" key="15">
    <source>
        <dbReference type="PROSITE-ProRule" id="PRU00196"/>
    </source>
</evidence>
<dbReference type="InterPro" id="IPR055356">
    <property type="entry name" value="ZP-N"/>
</dbReference>
<dbReference type="GO" id="GO:0007186">
    <property type="term" value="P:G protein-coupled receptor signaling pathway"/>
    <property type="evidence" value="ECO:0007669"/>
    <property type="project" value="InterPro"/>
</dbReference>
<dbReference type="PANTHER" id="PTHR19331">
    <property type="entry name" value="SCAVENGER RECEPTOR DOMAIN-CONTAINING"/>
    <property type="match status" value="1"/>
</dbReference>
<feature type="disulfide bond" evidence="15">
    <location>
        <begin position="1349"/>
        <end position="1410"/>
    </location>
</feature>
<feature type="disulfide bond" evidence="15">
    <location>
        <begin position="1231"/>
        <end position="1295"/>
    </location>
</feature>
<feature type="disulfide bond" evidence="15">
    <location>
        <begin position="44"/>
        <end position="54"/>
    </location>
</feature>
<comment type="caution">
    <text evidence="15">Lacks conserved residue(s) required for the propagation of feature annotation.</text>
</comment>
<dbReference type="InterPro" id="IPR036772">
    <property type="entry name" value="SRCR-like_dom_sf"/>
</dbReference>
<feature type="disulfide bond" evidence="15">
    <location>
        <begin position="458"/>
        <end position="522"/>
    </location>
</feature>
<feature type="disulfide bond" evidence="15">
    <location>
        <begin position="2127"/>
        <end position="2137"/>
    </location>
</feature>
<evidence type="ECO:0000256" key="16">
    <source>
        <dbReference type="RuleBase" id="RU004973"/>
    </source>
</evidence>
<feature type="disulfide bond" evidence="15">
    <location>
        <begin position="1664"/>
        <end position="1725"/>
    </location>
</feature>
<dbReference type="GO" id="GO:0031681">
    <property type="term" value="F:G-protein beta-subunit binding"/>
    <property type="evidence" value="ECO:0007669"/>
    <property type="project" value="InterPro"/>
</dbReference>
<feature type="domain" description="SRCR" evidence="18">
    <location>
        <begin position="1521"/>
        <end position="1621"/>
    </location>
</feature>
<feature type="domain" description="SRCR" evidence="18">
    <location>
        <begin position="538"/>
        <end position="638"/>
    </location>
</feature>
<feature type="disulfide bond" evidence="15">
    <location>
        <begin position="149"/>
        <end position="159"/>
    </location>
</feature>
<feature type="disulfide bond" evidence="15">
    <location>
        <begin position="1454"/>
        <end position="1515"/>
    </location>
</feature>
<feature type="disulfide bond" evidence="15">
    <location>
        <begin position="1546"/>
        <end position="1610"/>
    </location>
</feature>
<feature type="disulfide bond" evidence="15">
    <location>
        <begin position="996"/>
        <end position="1057"/>
    </location>
</feature>
<feature type="disulfide bond" evidence="15">
    <location>
        <begin position="1695"/>
        <end position="1705"/>
    </location>
</feature>
<evidence type="ECO:0000256" key="4">
    <source>
        <dbReference type="ARBA" id="ARBA00022475"/>
    </source>
</evidence>
<feature type="disulfide bond" evidence="15">
    <location>
        <begin position="366"/>
        <end position="427"/>
    </location>
</feature>
<feature type="disulfide bond" evidence="15">
    <location>
        <begin position="2188"/>
        <end position="2252"/>
    </location>
</feature>
<feature type="disulfide bond" evidence="15">
    <location>
        <begin position="1590"/>
        <end position="1600"/>
    </location>
</feature>
<feature type="disulfide bond" evidence="15">
    <location>
        <begin position="1088"/>
        <end position="1152"/>
    </location>
</feature>
<feature type="domain" description="SRCR" evidence="18">
    <location>
        <begin position="958"/>
        <end position="1058"/>
    </location>
</feature>
<comment type="subcellular location">
    <subcellularLocation>
        <location evidence="1 16">Cell membrane</location>
        <topology evidence="1 16">Lipid-anchor</topology>
        <orientation evidence="1 16">Cytoplasmic side</orientation>
    </subcellularLocation>
    <subcellularLocation>
        <location evidence="2">Secreted</location>
    </subcellularLocation>
</comment>
<feature type="disulfide bond" evidence="15">
    <location>
        <begin position="2096"/>
        <end position="2157"/>
    </location>
</feature>
<evidence type="ECO:0000256" key="3">
    <source>
        <dbReference type="ARBA" id="ARBA00007431"/>
    </source>
</evidence>
<proteinExistence type="inferred from homology"/>
<feature type="disulfide bond" evidence="15">
    <location>
        <begin position="1769"/>
        <end position="1830"/>
    </location>
</feature>
<feature type="disulfide bond" evidence="15">
    <location>
        <begin position="261"/>
        <end position="322"/>
    </location>
</feature>
<feature type="disulfide bond" evidence="15">
    <location>
        <begin position="1244"/>
        <end position="1305"/>
    </location>
</feature>
<feature type="disulfide bond" evidence="15">
    <location>
        <begin position="1380"/>
        <end position="1390"/>
    </location>
</feature>
<feature type="disulfide bond" evidence="15">
    <location>
        <begin position="248"/>
        <end position="312"/>
    </location>
</feature>
<dbReference type="PROSITE" id="PS51034">
    <property type="entry name" value="ZP_2"/>
    <property type="match status" value="1"/>
</dbReference>
<keyword evidence="8" id="KW-0677">Repeat</keyword>
<evidence type="ECO:0000256" key="2">
    <source>
        <dbReference type="ARBA" id="ARBA00004613"/>
    </source>
</evidence>
<dbReference type="PROSITE" id="PS00420">
    <property type="entry name" value="SRCR_1"/>
    <property type="match status" value="9"/>
</dbReference>
<dbReference type="Gene3D" id="2.60.40.4100">
    <property type="entry name" value="Zona pellucida, ZP-C domain"/>
    <property type="match status" value="1"/>
</dbReference>
<feature type="disulfide bond" evidence="15">
    <location>
        <begin position="681"/>
        <end position="742"/>
    </location>
</feature>
<dbReference type="InterPro" id="IPR036284">
    <property type="entry name" value="GGL_sf"/>
</dbReference>
<dbReference type="SMART" id="SM01224">
    <property type="entry name" value="G_gamma"/>
    <property type="match status" value="1"/>
</dbReference>
<feature type="disulfide bond" evidence="15">
    <location>
        <begin position="2201"/>
        <end position="2262"/>
    </location>
</feature>
<evidence type="ECO:0000256" key="9">
    <source>
        <dbReference type="ARBA" id="ARBA00023136"/>
    </source>
</evidence>
<feature type="disulfide bond" evidence="15">
    <location>
        <begin position="607"/>
        <end position="617"/>
    </location>
</feature>
<keyword evidence="10 15" id="KW-1015">Disulfide bond</keyword>
<feature type="disulfide bond" evidence="15">
    <location>
        <begin position="563"/>
        <end position="627"/>
    </location>
</feature>
<dbReference type="InterPro" id="IPR055355">
    <property type="entry name" value="ZP-C"/>
</dbReference>
<feature type="disulfide bond" evidence="15">
    <location>
        <begin position="1910"/>
        <end position="1920"/>
    </location>
</feature>
<comment type="similarity">
    <text evidence="3 16">Belongs to the G protein gamma family.</text>
</comment>